<evidence type="ECO:0000259" key="1">
    <source>
        <dbReference type="Pfam" id="PF04273"/>
    </source>
</evidence>
<evidence type="ECO:0000313" key="3">
    <source>
        <dbReference type="Proteomes" id="UP001221268"/>
    </source>
</evidence>
<protein>
    <submittedName>
        <fullName evidence="2">TIGR01244 family sulfur transferase</fullName>
    </submittedName>
</protein>
<dbReference type="InterPro" id="IPR029021">
    <property type="entry name" value="Prot-tyrosine_phosphatase-like"/>
</dbReference>
<dbReference type="SUPFAM" id="SSF52799">
    <property type="entry name" value="(Phosphotyrosine protein) phosphatases II"/>
    <property type="match status" value="1"/>
</dbReference>
<evidence type="ECO:0000313" key="2">
    <source>
        <dbReference type="EMBL" id="WCL71000.1"/>
    </source>
</evidence>
<dbReference type="Gene3D" id="3.90.190.10">
    <property type="entry name" value="Protein tyrosine phosphatase superfamily"/>
    <property type="match status" value="1"/>
</dbReference>
<dbReference type="Pfam" id="PF04273">
    <property type="entry name" value="BLH_phosphatase"/>
    <property type="match status" value="1"/>
</dbReference>
<accession>A0ABY7RL53</accession>
<dbReference type="Proteomes" id="UP001221268">
    <property type="component" value="Chromosome"/>
</dbReference>
<sequence>MSIQKLTDTLYIAPQLTQSDIEQAAALGIQTVICNRPDGEDPAQPEFAQIRQSLAAHNITALHQPIASPNHIQAADIDTFAAALQTVPAPILAYCRSGTRSALLWGLAQIRNGGNPATVLAAAQAARIDLSRFVPMLEDAAK</sequence>
<proteinExistence type="predicted"/>
<organism evidence="2 3">
    <name type="scientific">Neisseria lisongii</name>
    <dbReference type="NCBI Taxonomy" id="2912188"/>
    <lineage>
        <taxon>Bacteria</taxon>
        <taxon>Pseudomonadati</taxon>
        <taxon>Pseudomonadota</taxon>
        <taxon>Betaproteobacteria</taxon>
        <taxon>Neisseriales</taxon>
        <taxon>Neisseriaceae</taxon>
        <taxon>Neisseria</taxon>
    </lineage>
</organism>
<gene>
    <name evidence="2" type="ORF">PJU73_06455</name>
</gene>
<name>A0ABY7RL53_9NEIS</name>
<feature type="domain" description="Beta-lactamase hydrolase-like protein phosphatase-like" evidence="1">
    <location>
        <begin position="4"/>
        <end position="110"/>
    </location>
</feature>
<keyword evidence="3" id="KW-1185">Reference proteome</keyword>
<dbReference type="GO" id="GO:0016740">
    <property type="term" value="F:transferase activity"/>
    <property type="evidence" value="ECO:0007669"/>
    <property type="project" value="UniProtKB-KW"/>
</dbReference>
<dbReference type="RefSeq" id="WP_237091542.1">
    <property type="nucleotide sequence ID" value="NZ_CP116766.1"/>
</dbReference>
<dbReference type="NCBIfam" id="TIGR01244">
    <property type="entry name" value="TIGR01244 family sulfur transferase"/>
    <property type="match status" value="1"/>
</dbReference>
<reference evidence="2 3" key="1">
    <citation type="submission" date="2023-01" db="EMBL/GenBank/DDBJ databases">
        <authorList>
            <person name="Yang C."/>
        </authorList>
    </citation>
    <scope>NUCLEOTIDE SEQUENCE [LARGE SCALE GENOMIC DNA]</scope>
    <source>
        <strain evidence="2 3">ZJ106</strain>
    </source>
</reference>
<dbReference type="EMBL" id="CP116766">
    <property type="protein sequence ID" value="WCL71000.1"/>
    <property type="molecule type" value="Genomic_DNA"/>
</dbReference>
<dbReference type="InterPro" id="IPR005939">
    <property type="entry name" value="BLH_phosphatase-like"/>
</dbReference>
<keyword evidence="2" id="KW-0808">Transferase</keyword>